<comment type="caution">
    <text evidence="1">The sequence shown here is derived from an EMBL/GenBank/DDBJ whole genome shotgun (WGS) entry which is preliminary data.</text>
</comment>
<sequence>MFEFQFSYFTKGQFIDNSPESIFPLITAFENKFLPSFADEITPMGVRKVIRIVGINEFENISVLFASEAVNINMLYRDTKPENADVIKRLDFITNALSKVKAGAKAWRLASIVTSIERVTPENNEKMYAKFFNDDYQGNFFEWNTRRAKREQHGSEIFNVVATTSRGPVMNSNSPSETFDAIVIQLDVNTVPENSLDRFAISSEHFWQLVDIARENVDYLLG</sequence>
<dbReference type="AlphaFoldDB" id="A0AA37ZBA6"/>
<organism evidence="1 2">
    <name type="scientific">Citrobacter werkmanii</name>
    <dbReference type="NCBI Taxonomy" id="67827"/>
    <lineage>
        <taxon>Bacteria</taxon>
        <taxon>Pseudomonadati</taxon>
        <taxon>Pseudomonadota</taxon>
        <taxon>Gammaproteobacteria</taxon>
        <taxon>Enterobacterales</taxon>
        <taxon>Enterobacteriaceae</taxon>
        <taxon>Citrobacter</taxon>
        <taxon>Citrobacter freundii complex</taxon>
    </lineage>
</organism>
<dbReference type="Proteomes" id="UP000867745">
    <property type="component" value="Unassembled WGS sequence"/>
</dbReference>
<proteinExistence type="predicted"/>
<accession>A0AA37ZBA6</accession>
<reference evidence="1" key="2">
    <citation type="submission" date="2020-11" db="EMBL/GenBank/DDBJ databases">
        <authorList>
            <consortium name="NCBI Pathogen Detection Project"/>
        </authorList>
    </citation>
    <scope>NUCLEOTIDE SEQUENCE</scope>
    <source>
        <strain evidence="1">RS189</strain>
    </source>
</reference>
<dbReference type="EMBL" id="DACUGV010000003">
    <property type="protein sequence ID" value="HAT7593021.1"/>
    <property type="molecule type" value="Genomic_DNA"/>
</dbReference>
<evidence type="ECO:0000313" key="2">
    <source>
        <dbReference type="Proteomes" id="UP000867745"/>
    </source>
</evidence>
<protein>
    <submittedName>
        <fullName evidence="1">Uncharacterized protein</fullName>
    </submittedName>
</protein>
<name>A0AA37ZBA6_9ENTR</name>
<evidence type="ECO:0000313" key="1">
    <source>
        <dbReference type="EMBL" id="HAT7593021.1"/>
    </source>
</evidence>
<reference evidence="1" key="1">
    <citation type="journal article" date="2018" name="Genome Biol.">
        <title>SKESA: strategic k-mer extension for scrupulous assemblies.</title>
        <authorList>
            <person name="Souvorov A."/>
            <person name="Agarwala R."/>
            <person name="Lipman D.J."/>
        </authorList>
    </citation>
    <scope>NUCLEOTIDE SEQUENCE</scope>
    <source>
        <strain evidence="1">RS189</strain>
    </source>
</reference>
<gene>
    <name evidence="1" type="ORF">JAW44_002781</name>
</gene>